<dbReference type="Pfam" id="PF17917">
    <property type="entry name" value="RT_RNaseH"/>
    <property type="match status" value="1"/>
</dbReference>
<dbReference type="EMBL" id="CAKOFQ010008426">
    <property type="protein sequence ID" value="CAH2014093.1"/>
    <property type="molecule type" value="Genomic_DNA"/>
</dbReference>
<evidence type="ECO:0000256" key="3">
    <source>
        <dbReference type="ARBA" id="ARBA00022679"/>
    </source>
</evidence>
<dbReference type="Gene3D" id="3.10.10.10">
    <property type="entry name" value="HIV Type 1 Reverse Transcriptase, subunit A, domain 1"/>
    <property type="match status" value="1"/>
</dbReference>
<evidence type="ECO:0000256" key="8">
    <source>
        <dbReference type="ARBA" id="ARBA00022918"/>
    </source>
</evidence>
<dbReference type="InterPro" id="IPR050951">
    <property type="entry name" value="Retrovirus_Pol_polyprotein"/>
</dbReference>
<evidence type="ECO:0000256" key="5">
    <source>
        <dbReference type="ARBA" id="ARBA00022722"/>
    </source>
</evidence>
<dbReference type="CDD" id="cd09274">
    <property type="entry name" value="RNase_HI_RT_Ty3"/>
    <property type="match status" value="1"/>
</dbReference>
<evidence type="ECO:0000313" key="10">
    <source>
        <dbReference type="EMBL" id="CAH2014093.1"/>
    </source>
</evidence>
<evidence type="ECO:0000256" key="7">
    <source>
        <dbReference type="ARBA" id="ARBA00022801"/>
    </source>
</evidence>
<evidence type="ECO:0000313" key="11">
    <source>
        <dbReference type="Proteomes" id="UP001152888"/>
    </source>
</evidence>
<reference evidence="10" key="1">
    <citation type="submission" date="2022-03" db="EMBL/GenBank/DDBJ databases">
        <authorList>
            <person name="Sayadi A."/>
        </authorList>
    </citation>
    <scope>NUCLEOTIDE SEQUENCE</scope>
</reference>
<comment type="caution">
    <text evidence="10">The sequence shown here is derived from an EMBL/GenBank/DDBJ whole genome shotgun (WGS) entry which is preliminary data.</text>
</comment>
<keyword evidence="6" id="KW-0255">Endonuclease</keyword>
<evidence type="ECO:0000256" key="2">
    <source>
        <dbReference type="ARBA" id="ARBA00022670"/>
    </source>
</evidence>
<dbReference type="InterPro" id="IPR043128">
    <property type="entry name" value="Rev_trsase/Diguanyl_cyclase"/>
</dbReference>
<dbReference type="AlphaFoldDB" id="A0A9P0Q8E7"/>
<dbReference type="InterPro" id="IPR000477">
    <property type="entry name" value="RT_dom"/>
</dbReference>
<dbReference type="InterPro" id="IPR043502">
    <property type="entry name" value="DNA/RNA_pol_sf"/>
</dbReference>
<protein>
    <recommendedName>
        <fullName evidence="1">RNA-directed DNA polymerase</fullName>
        <ecNumber evidence="1">2.7.7.49</ecNumber>
    </recommendedName>
</protein>
<dbReference type="InterPro" id="IPR041373">
    <property type="entry name" value="RT_RNaseH"/>
</dbReference>
<keyword evidence="4" id="KW-0548">Nucleotidyltransferase</keyword>
<keyword evidence="8" id="KW-0695">RNA-directed DNA polymerase</keyword>
<dbReference type="Pfam" id="PF00078">
    <property type="entry name" value="RVT_1"/>
    <property type="match status" value="1"/>
</dbReference>
<dbReference type="GO" id="GO:0004519">
    <property type="term" value="F:endonuclease activity"/>
    <property type="evidence" value="ECO:0007669"/>
    <property type="project" value="UniProtKB-KW"/>
</dbReference>
<evidence type="ECO:0000256" key="4">
    <source>
        <dbReference type="ARBA" id="ARBA00022695"/>
    </source>
</evidence>
<dbReference type="Proteomes" id="UP001152888">
    <property type="component" value="Unassembled WGS sequence"/>
</dbReference>
<dbReference type="GO" id="GO:0008233">
    <property type="term" value="F:peptidase activity"/>
    <property type="evidence" value="ECO:0007669"/>
    <property type="project" value="UniProtKB-KW"/>
</dbReference>
<dbReference type="EC" id="2.7.7.49" evidence="1"/>
<dbReference type="GO" id="GO:0006508">
    <property type="term" value="P:proteolysis"/>
    <property type="evidence" value="ECO:0007669"/>
    <property type="project" value="UniProtKB-KW"/>
</dbReference>
<dbReference type="CDD" id="cd01647">
    <property type="entry name" value="RT_LTR"/>
    <property type="match status" value="1"/>
</dbReference>
<dbReference type="PANTHER" id="PTHR37984:SF5">
    <property type="entry name" value="PROTEIN NYNRIN-LIKE"/>
    <property type="match status" value="1"/>
</dbReference>
<sequence length="601" mass="69163">MITTVLVVGTSSSSNTAVSFVVELLEEAFLQQEEQFATTAAVLWRTSSSIVALTTTESPKSVSKMASTVEDVVMAAACIILCKKREFKRRFWVRPSLKARTKYSGTALLTDLARDDVDPLTGEIRCDDTVGAARTEHMNSEEKDAITKLAREYSDIFHIDGNYLTFTSKIKHHIRTSDEIPIYTKSYRYPEIHRKEVQRQIQSMLDQKIIRESHSAWCSPIWIVPKKLDASGKQKWRIVIDYRKLNEKTLGDRYPLPNITDLLDKLGRCQYFSTLDLASGFHQIEMAEDDIQKTAFNTENGHYEFTRMPFGLKNAPATFQRVMDNILRGIQNEKCLVYLDDIIIFSTSLQEHISRLREVFERLRQSNFKIQLDKSEFLRKEVSYLGHVVTADGVKPNPDKIKAITEFKIPKTKKQIKGFLGLLGYYRKFIKDFAKITKPLTIRLKKDAIINPNDADYIKCFELCKTLLTNDPILQYPDFSQPFLITTDASNYAIGAILSQGKLGSDLPIAYASRTLSDSETKYSTTEKELLSIVYAVKYFRPYIFGRKFTIVTDHKSLQWLFSVRDASSKLLRWRLRLEEHDFDIVYRKGKSNTNADFYLE</sequence>
<keyword evidence="3" id="KW-0808">Transferase</keyword>
<keyword evidence="11" id="KW-1185">Reference proteome</keyword>
<evidence type="ECO:0000256" key="1">
    <source>
        <dbReference type="ARBA" id="ARBA00012493"/>
    </source>
</evidence>
<dbReference type="GO" id="GO:0003964">
    <property type="term" value="F:RNA-directed DNA polymerase activity"/>
    <property type="evidence" value="ECO:0007669"/>
    <property type="project" value="UniProtKB-KW"/>
</dbReference>
<dbReference type="FunFam" id="3.30.70.270:FF:000020">
    <property type="entry name" value="Transposon Tf2-6 polyprotein-like Protein"/>
    <property type="match status" value="1"/>
</dbReference>
<dbReference type="OrthoDB" id="117296at2759"/>
<organism evidence="10 11">
    <name type="scientific">Acanthoscelides obtectus</name>
    <name type="common">Bean weevil</name>
    <name type="synonym">Bruchus obtectus</name>
    <dbReference type="NCBI Taxonomy" id="200917"/>
    <lineage>
        <taxon>Eukaryota</taxon>
        <taxon>Metazoa</taxon>
        <taxon>Ecdysozoa</taxon>
        <taxon>Arthropoda</taxon>
        <taxon>Hexapoda</taxon>
        <taxon>Insecta</taxon>
        <taxon>Pterygota</taxon>
        <taxon>Neoptera</taxon>
        <taxon>Endopterygota</taxon>
        <taxon>Coleoptera</taxon>
        <taxon>Polyphaga</taxon>
        <taxon>Cucujiformia</taxon>
        <taxon>Chrysomeloidea</taxon>
        <taxon>Chrysomelidae</taxon>
        <taxon>Bruchinae</taxon>
        <taxon>Bruchini</taxon>
        <taxon>Acanthoscelides</taxon>
    </lineage>
</organism>
<dbReference type="FunFam" id="3.10.10.10:FF:000007">
    <property type="entry name" value="Retrovirus-related Pol polyprotein from transposon 17.6-like Protein"/>
    <property type="match status" value="1"/>
</dbReference>
<keyword evidence="5" id="KW-0540">Nuclease</keyword>
<evidence type="ECO:0000256" key="6">
    <source>
        <dbReference type="ARBA" id="ARBA00022759"/>
    </source>
</evidence>
<dbReference type="PANTHER" id="PTHR37984">
    <property type="entry name" value="PROTEIN CBG26694"/>
    <property type="match status" value="1"/>
</dbReference>
<name>A0A9P0Q8E7_ACAOB</name>
<evidence type="ECO:0000259" key="9">
    <source>
        <dbReference type="PROSITE" id="PS50878"/>
    </source>
</evidence>
<dbReference type="FunFam" id="3.10.20.370:FF:000001">
    <property type="entry name" value="Retrovirus-related Pol polyprotein from transposon 17.6-like protein"/>
    <property type="match status" value="1"/>
</dbReference>
<keyword evidence="2" id="KW-0645">Protease</keyword>
<dbReference type="SUPFAM" id="SSF56672">
    <property type="entry name" value="DNA/RNA polymerases"/>
    <property type="match status" value="1"/>
</dbReference>
<proteinExistence type="predicted"/>
<keyword evidence="7" id="KW-0378">Hydrolase</keyword>
<dbReference type="Gene3D" id="3.30.70.270">
    <property type="match status" value="2"/>
</dbReference>
<feature type="domain" description="Reverse transcriptase" evidence="9">
    <location>
        <begin position="205"/>
        <end position="389"/>
    </location>
</feature>
<gene>
    <name evidence="10" type="ORF">ACAOBT_LOCUS33879</name>
</gene>
<dbReference type="PROSITE" id="PS50878">
    <property type="entry name" value="RT_POL"/>
    <property type="match status" value="1"/>
</dbReference>
<accession>A0A9P0Q8E7</accession>